<dbReference type="PANTHER" id="PTHR37187:SF7">
    <property type="entry name" value="EXPRESSED PROTEIN"/>
    <property type="match status" value="1"/>
</dbReference>
<protein>
    <submittedName>
        <fullName evidence="2">Uncharacterized protein</fullName>
    </submittedName>
</protein>
<proteinExistence type="predicted"/>
<feature type="region of interest" description="Disordered" evidence="1">
    <location>
        <begin position="28"/>
        <end position="67"/>
    </location>
</feature>
<name>A0A1R3GTQ2_COCAP</name>
<dbReference type="AlphaFoldDB" id="A0A1R3GTQ2"/>
<sequence>MEESNSNGGIEDQITLKEVVLEDSAALKADIDGKKDSSSSSSSSSSSDEEAEAEEEKSVPIEEEKLVSESVDHLELEARDSGVAETEVKILESLEETNKDSEVVTDLQINGLKEETEQLESSLDESNGCGDAVDVVSKGIELEESSSPSLAENFEVAAAAEEQGITEREIPVSDNNAEGSSGSTDLACKDDHVEDSLQAINVPVVETRDAGEAANKPDIPETTGNQPIYSLSNRPEQPTSWKSCCGLFEVLRRSDR</sequence>
<comment type="caution">
    <text evidence="2">The sequence shown here is derived from an EMBL/GenBank/DDBJ whole genome shotgun (WGS) entry which is preliminary data.</text>
</comment>
<accession>A0A1R3GTQ2</accession>
<gene>
    <name evidence="2" type="ORF">CCACVL1_23505</name>
</gene>
<dbReference type="Proteomes" id="UP000188268">
    <property type="component" value="Unassembled WGS sequence"/>
</dbReference>
<feature type="region of interest" description="Disordered" evidence="1">
    <location>
        <begin position="160"/>
        <end position="188"/>
    </location>
</feature>
<reference evidence="2 3" key="1">
    <citation type="submission" date="2013-09" db="EMBL/GenBank/DDBJ databases">
        <title>Corchorus capsularis genome sequencing.</title>
        <authorList>
            <person name="Alam M."/>
            <person name="Haque M.S."/>
            <person name="Islam M.S."/>
            <person name="Emdad E.M."/>
            <person name="Islam M.M."/>
            <person name="Ahmed B."/>
            <person name="Halim A."/>
            <person name="Hossen Q.M.M."/>
            <person name="Hossain M.Z."/>
            <person name="Ahmed R."/>
            <person name="Khan M.M."/>
            <person name="Islam R."/>
            <person name="Rashid M.M."/>
            <person name="Khan S.A."/>
            <person name="Rahman M.S."/>
            <person name="Alam M."/>
        </authorList>
    </citation>
    <scope>NUCLEOTIDE SEQUENCE [LARGE SCALE GENOMIC DNA]</scope>
    <source>
        <strain evidence="3">cv. CVL-1</strain>
        <tissue evidence="2">Whole seedling</tissue>
    </source>
</reference>
<feature type="compositionally biased region" description="Basic and acidic residues" evidence="1">
    <location>
        <begin position="56"/>
        <end position="67"/>
    </location>
</feature>
<dbReference type="OrthoDB" id="1926326at2759"/>
<dbReference type="PANTHER" id="PTHR37187">
    <property type="entry name" value="EXPRESSED PROTEIN"/>
    <property type="match status" value="1"/>
</dbReference>
<evidence type="ECO:0000256" key="1">
    <source>
        <dbReference type="SAM" id="MobiDB-lite"/>
    </source>
</evidence>
<feature type="compositionally biased region" description="Polar residues" evidence="1">
    <location>
        <begin position="222"/>
        <end position="239"/>
    </location>
</feature>
<organism evidence="2 3">
    <name type="scientific">Corchorus capsularis</name>
    <name type="common">Jute</name>
    <dbReference type="NCBI Taxonomy" id="210143"/>
    <lineage>
        <taxon>Eukaryota</taxon>
        <taxon>Viridiplantae</taxon>
        <taxon>Streptophyta</taxon>
        <taxon>Embryophyta</taxon>
        <taxon>Tracheophyta</taxon>
        <taxon>Spermatophyta</taxon>
        <taxon>Magnoliopsida</taxon>
        <taxon>eudicotyledons</taxon>
        <taxon>Gunneridae</taxon>
        <taxon>Pentapetalae</taxon>
        <taxon>rosids</taxon>
        <taxon>malvids</taxon>
        <taxon>Malvales</taxon>
        <taxon>Malvaceae</taxon>
        <taxon>Grewioideae</taxon>
        <taxon>Apeibeae</taxon>
        <taxon>Corchorus</taxon>
    </lineage>
</organism>
<feature type="compositionally biased region" description="Polar residues" evidence="1">
    <location>
        <begin position="173"/>
        <end position="184"/>
    </location>
</feature>
<evidence type="ECO:0000313" key="3">
    <source>
        <dbReference type="Proteomes" id="UP000188268"/>
    </source>
</evidence>
<evidence type="ECO:0000313" key="2">
    <source>
        <dbReference type="EMBL" id="OMO61463.1"/>
    </source>
</evidence>
<dbReference type="EMBL" id="AWWV01013449">
    <property type="protein sequence ID" value="OMO61463.1"/>
    <property type="molecule type" value="Genomic_DNA"/>
</dbReference>
<dbReference type="Gramene" id="OMO61463">
    <property type="protein sequence ID" value="OMO61463"/>
    <property type="gene ID" value="CCACVL1_23505"/>
</dbReference>
<keyword evidence="3" id="KW-1185">Reference proteome</keyword>
<dbReference type="OMA" id="FEVNCTH"/>
<feature type="region of interest" description="Disordered" evidence="1">
    <location>
        <begin position="205"/>
        <end position="239"/>
    </location>
</feature>